<geneLocation type="plasmid" evidence="6"/>
<dbReference type="PANTHER" id="PTHR48051:SF54">
    <property type="entry name" value="LEUCINE-RICH REPEAT-CONTAINING PROTEIN"/>
    <property type="match status" value="1"/>
</dbReference>
<dbReference type="Gene3D" id="3.80.10.10">
    <property type="entry name" value="Ribonuclease Inhibitor"/>
    <property type="match status" value="2"/>
</dbReference>
<dbReference type="InterPro" id="IPR055414">
    <property type="entry name" value="LRR_R13L4/SHOC2-like"/>
</dbReference>
<dbReference type="PATRIC" id="fig|1031711.3.peg.4393"/>
<dbReference type="EMBL" id="CP002820">
    <property type="protein sequence ID" value="AEG71830.1"/>
    <property type="molecule type" value="Genomic_DNA"/>
</dbReference>
<dbReference type="SUPFAM" id="SSF52058">
    <property type="entry name" value="L domain-like"/>
    <property type="match status" value="1"/>
</dbReference>
<feature type="region of interest" description="Disordered" evidence="3">
    <location>
        <begin position="874"/>
        <end position="894"/>
    </location>
</feature>
<dbReference type="SUPFAM" id="SSF52075">
    <property type="entry name" value="Outer arm dynein light chain 1"/>
    <property type="match status" value="1"/>
</dbReference>
<dbReference type="Pfam" id="PF13855">
    <property type="entry name" value="LRR_8"/>
    <property type="match status" value="2"/>
</dbReference>
<feature type="compositionally biased region" description="Polar residues" evidence="3">
    <location>
        <begin position="16"/>
        <end position="26"/>
    </location>
</feature>
<dbReference type="Proteomes" id="UP000007953">
    <property type="component" value="Plasmid megaplasmid"/>
</dbReference>
<dbReference type="HOGENOM" id="CLU_313962_0_0_4"/>
<reference evidence="5 6" key="1">
    <citation type="journal article" date="2011" name="J. Bacteriol.">
        <title>Complete genome sequence of the plant pathogen Ralstonia solanacearum strain Po82.</title>
        <authorList>
            <person name="Xu J."/>
            <person name="Zheng H.J."/>
            <person name="Liu L."/>
            <person name="Pan Z.C."/>
            <person name="Prior P."/>
            <person name="Tang B."/>
            <person name="Xu J.S."/>
            <person name="Zhang H."/>
            <person name="Tian Q."/>
            <person name="Zhang L.Q."/>
            <person name="Feng J."/>
        </authorList>
    </citation>
    <scope>NUCLEOTIDE SEQUENCE [LARGE SCALE GENOMIC DNA]</scope>
    <source>
        <strain evidence="6">Po82</strain>
    </source>
</reference>
<evidence type="ECO:0000256" key="2">
    <source>
        <dbReference type="ARBA" id="ARBA00022737"/>
    </source>
</evidence>
<keyword evidence="2" id="KW-0677">Repeat</keyword>
<organism evidence="5 6">
    <name type="scientific">Ralstonia solanacearum (strain Po82)</name>
    <dbReference type="NCBI Taxonomy" id="1031711"/>
    <lineage>
        <taxon>Bacteria</taxon>
        <taxon>Pseudomonadati</taxon>
        <taxon>Pseudomonadota</taxon>
        <taxon>Betaproteobacteria</taxon>
        <taxon>Burkholderiales</taxon>
        <taxon>Burkholderiaceae</taxon>
        <taxon>Ralstonia</taxon>
        <taxon>Ralstonia solanacearum species complex</taxon>
    </lineage>
</organism>
<sequence>MPIIPRSLNPFHRTSRTSSTEPQSGARTPPNASPLNEGQTRAPRRRGLLGRALPSWGTRANAQTGSSPEGSSRPLIGAAGSRTAPSTPQHPHATGGTLSVPSSPLHNHEVRYVKEFVDHTGLSDWSSQMFSQYRERSRQLGLANDFEQVRVYSRLKQAAGNLRSAVRMRSDSIQLNRLPIAALPDLTFDIAHLKKLATEDCDLHELQPEIENLFLLETLSLKGAKNLKALPDAVGRLPALSELTLMETGIKTLPPMGEASALQRLTIDNSPLEKLPTGFTALPQLANLSLSDTKLHELPSSFGNLSALKTLSLQGNPRLESLPQSFGQLSGLQALTLTGNHIRALPSMSGASSLQTLTVDEAALEKLPADFSTLGNLAHLSLSNTKLRELPADIGNLQALKTLTLRNNEKLGALPASIKQLPHLEELTLSGNRFRELPSLNGASGLKTLTVENTSLASLPADFDALRKHLTQLTLSNTQLLELPASVGNLSSLTSLTLTKNARLEALPDDSIRRLKNVQMIDLSDCPRLRTLPQSIGALPNLRTLDLSGCTSLTMKDLPHSVLFPHAKLTVTYPKHLHNDVRDARLKHDPRARLLKNDMERKRDEMDDAIFDTNPAMNEGQIMSVAFHIKRGDDRLEDIRRNAKEALPTPANNDSPLMQRALGRALTLMTSHEEFRGLRDAARSLPPVLQQELADLLPARDGRNLVQAIGEGAYGVRGSTAIQDMLPKLANQIAKDPEIMALREHAKQYPRSNPSDEVAAKLAPLIRPLWENARALAPMPREVQRRLGDLLAAPEGRQLVQQISETAYSKRTGNPALRNQLAVLAAQVETDPRVIKVKSFMDRHDLLSPQQKAESIAQTLTLIVQELWDKAQAQAQAQAKKQGKAPMAESSGQR</sequence>
<feature type="domain" description="Disease resistance R13L4/SHOC-2-like LRR" evidence="4">
    <location>
        <begin position="336"/>
        <end position="431"/>
    </location>
</feature>
<dbReference type="InterPro" id="IPR032675">
    <property type="entry name" value="LRR_dom_sf"/>
</dbReference>
<dbReference type="Pfam" id="PF23598">
    <property type="entry name" value="LRR_14"/>
    <property type="match status" value="1"/>
</dbReference>
<dbReference type="PROSITE" id="PS51450">
    <property type="entry name" value="LRR"/>
    <property type="match status" value="1"/>
</dbReference>
<dbReference type="PANTHER" id="PTHR48051">
    <property type="match status" value="1"/>
</dbReference>
<evidence type="ECO:0000259" key="4">
    <source>
        <dbReference type="Pfam" id="PF23598"/>
    </source>
</evidence>
<dbReference type="InterPro" id="IPR001611">
    <property type="entry name" value="Leu-rich_rpt"/>
</dbReference>
<dbReference type="KEGG" id="rsn:RSPO_m01194"/>
<evidence type="ECO:0000313" key="5">
    <source>
        <dbReference type="EMBL" id="AEG71830.1"/>
    </source>
</evidence>
<protein>
    <submittedName>
        <fullName evidence="5">POPC protein</fullName>
    </submittedName>
</protein>
<dbReference type="AlphaFoldDB" id="F6GBA0"/>
<evidence type="ECO:0000256" key="1">
    <source>
        <dbReference type="ARBA" id="ARBA00022614"/>
    </source>
</evidence>
<dbReference type="InterPro" id="IPR003591">
    <property type="entry name" value="Leu-rich_rpt_typical-subtyp"/>
</dbReference>
<dbReference type="GO" id="GO:0005737">
    <property type="term" value="C:cytoplasm"/>
    <property type="evidence" value="ECO:0007669"/>
    <property type="project" value="TreeGrafter"/>
</dbReference>
<accession>F6GBA0</accession>
<dbReference type="SMART" id="SM00369">
    <property type="entry name" value="LRR_TYP"/>
    <property type="match status" value="7"/>
</dbReference>
<evidence type="ECO:0000313" key="6">
    <source>
        <dbReference type="Proteomes" id="UP000007953"/>
    </source>
</evidence>
<feature type="region of interest" description="Disordered" evidence="3">
    <location>
        <begin position="1"/>
        <end position="103"/>
    </location>
</feature>
<keyword evidence="1" id="KW-0433">Leucine-rich repeat</keyword>
<feature type="compositionally biased region" description="Polar residues" evidence="3">
    <location>
        <begin position="58"/>
        <end position="70"/>
    </location>
</feature>
<gene>
    <name evidence="5" type="ordered locus">RSPO_m01194</name>
</gene>
<dbReference type="InterPro" id="IPR050216">
    <property type="entry name" value="LRR_domain-containing"/>
</dbReference>
<proteinExistence type="predicted"/>
<dbReference type="SMART" id="SM00364">
    <property type="entry name" value="LRR_BAC"/>
    <property type="match status" value="5"/>
</dbReference>
<name>F6GBA0_RALS8</name>
<evidence type="ECO:0000256" key="3">
    <source>
        <dbReference type="SAM" id="MobiDB-lite"/>
    </source>
</evidence>
<keyword evidence="5" id="KW-0614">Plasmid</keyword>